<name>A0A8K0SRI1_9HYPO</name>
<comment type="caution">
    <text evidence="1">The sequence shown here is derived from an EMBL/GenBank/DDBJ whole genome shotgun (WGS) entry which is preliminary data.</text>
</comment>
<sequence>MAGCWNGFTAFNGSLSRDSLETPARDPNNPNLDTDHKCVQAAVTNFRAWLERVRQNPTGHGFSDNPINYASAASNLILEFFPPDGSRPRRFRTGLGAVGQRAVHPVMVPFADNEGGNRIRIADSISALGYLFSVVSVPAEYQPPTWDDYYFPLTVLYAWCAYLSYIHYAPTNILDIESVPAMTCAMCLIRSHDNPIFFLGSTKARSSINTAEAATDGQDNLVCLHYRASQIQHAAQICGGGPLPDIAALLRRAMIEGVFETLEGNGQYWPKVFTGLQFQGAPVASLYLLQEKLIEVMKFEYNAQATWDTRVNGQKNITPACRLENPLTAPQMEPAVAGLVGMHLAGGQPDQLQARWIKVLKLYMEPALPVPKTPAIPLFVVGGLATVPPGVEAAVQTLAQALYLAQRAVLNQKLANVVRLCRAIKDTALDATAVAAEQRQMNKLRKDVREDYGRCAETLPAYAVSAAFFPNRIVTAVDGPNIRGWAIETRKVGKCAVEFGVFDENFDKITLDFSSTVMNSSVYRLPCADYCQVMLKHVQHRATIEQQDAYNGDMRLVNPRTCPFPPA</sequence>
<evidence type="ECO:0000313" key="2">
    <source>
        <dbReference type="Proteomes" id="UP000813444"/>
    </source>
</evidence>
<dbReference type="EMBL" id="JAGPNK010000004">
    <property type="protein sequence ID" value="KAH7322674.1"/>
    <property type="molecule type" value="Genomic_DNA"/>
</dbReference>
<accession>A0A8K0SRI1</accession>
<dbReference type="Proteomes" id="UP000813444">
    <property type="component" value="Unassembled WGS sequence"/>
</dbReference>
<gene>
    <name evidence="1" type="ORF">B0I35DRAFT_476601</name>
</gene>
<reference evidence="1" key="1">
    <citation type="journal article" date="2021" name="Nat. Commun.">
        <title>Genetic determinants of endophytism in the Arabidopsis root mycobiome.</title>
        <authorList>
            <person name="Mesny F."/>
            <person name="Miyauchi S."/>
            <person name="Thiergart T."/>
            <person name="Pickel B."/>
            <person name="Atanasova L."/>
            <person name="Karlsson M."/>
            <person name="Huettel B."/>
            <person name="Barry K.W."/>
            <person name="Haridas S."/>
            <person name="Chen C."/>
            <person name="Bauer D."/>
            <person name="Andreopoulos W."/>
            <person name="Pangilinan J."/>
            <person name="LaButti K."/>
            <person name="Riley R."/>
            <person name="Lipzen A."/>
            <person name="Clum A."/>
            <person name="Drula E."/>
            <person name="Henrissat B."/>
            <person name="Kohler A."/>
            <person name="Grigoriev I.V."/>
            <person name="Martin F.M."/>
            <person name="Hacquard S."/>
        </authorList>
    </citation>
    <scope>NUCLEOTIDE SEQUENCE</scope>
    <source>
        <strain evidence="1">MPI-CAGE-CH-0235</strain>
    </source>
</reference>
<dbReference type="AlphaFoldDB" id="A0A8K0SRI1"/>
<proteinExistence type="predicted"/>
<organism evidence="1 2">
    <name type="scientific">Stachybotrys elegans</name>
    <dbReference type="NCBI Taxonomy" id="80388"/>
    <lineage>
        <taxon>Eukaryota</taxon>
        <taxon>Fungi</taxon>
        <taxon>Dikarya</taxon>
        <taxon>Ascomycota</taxon>
        <taxon>Pezizomycotina</taxon>
        <taxon>Sordariomycetes</taxon>
        <taxon>Hypocreomycetidae</taxon>
        <taxon>Hypocreales</taxon>
        <taxon>Stachybotryaceae</taxon>
        <taxon>Stachybotrys</taxon>
    </lineage>
</organism>
<keyword evidence="2" id="KW-1185">Reference proteome</keyword>
<evidence type="ECO:0000313" key="1">
    <source>
        <dbReference type="EMBL" id="KAH7322674.1"/>
    </source>
</evidence>
<dbReference type="OrthoDB" id="4959430at2759"/>
<protein>
    <submittedName>
        <fullName evidence="1">Uncharacterized protein</fullName>
    </submittedName>
</protein>